<sequence length="402" mass="41759">MQRMSPDGRDPGAAAPFDWNRAEPAPGERPPRPGGQLPPPGGQLSPPGVQPRPGGLQPPHGGLQAPRGGLQPPRGGLQPPRASLAPDAWGAAPAEGEAWLPFDRGARPVEVLDETLRDGIQGVSIVNPSRARKIELLHAMASVGVDVVNLGMPATGPRQFDDACLLAREIVASRLPLGLTAAARTLAADVDEVARVAERAGAPIMVYAFIGSSPIRHFVEGWGPDFLARSVDEAGRAAAAAGLPFCLVAEDATRSPPDMLRTLFRAAVDAGAARLCLCDTTGHVTPPGVEALVAFARRELGALGATGIELDWHGHNDRGLGLAAALWAVASGVERVHATALGVGERTGNTCLELLVDNLGRLGARPPVPRERLVAYCAAASRALAWPVTPDHPIAGALSRRG</sequence>
<dbReference type="PANTHER" id="PTHR10277">
    <property type="entry name" value="HOMOCITRATE SYNTHASE-RELATED"/>
    <property type="match status" value="1"/>
</dbReference>
<dbReference type="PROSITE" id="PS00816">
    <property type="entry name" value="AIPM_HOMOCIT_SYNTH_2"/>
    <property type="match status" value="1"/>
</dbReference>
<keyword evidence="6" id="KW-0100">Branched-chain amino acid biosynthesis</keyword>
<dbReference type="GO" id="GO:0009098">
    <property type="term" value="P:L-leucine biosynthetic process"/>
    <property type="evidence" value="ECO:0007669"/>
    <property type="project" value="TreeGrafter"/>
</dbReference>
<comment type="pathway">
    <text evidence="1">Amino-acid biosynthesis; L-leucine biosynthesis; L-leucine from 3-methyl-2-oxobutanoate: step 1/4.</text>
</comment>
<dbReference type="PROSITE" id="PS50991">
    <property type="entry name" value="PYR_CT"/>
    <property type="match status" value="1"/>
</dbReference>
<proteinExistence type="predicted"/>
<evidence type="ECO:0000259" key="8">
    <source>
        <dbReference type="PROSITE" id="PS50991"/>
    </source>
</evidence>
<dbReference type="GO" id="GO:0003852">
    <property type="term" value="F:2-isopropylmalate synthase activity"/>
    <property type="evidence" value="ECO:0007669"/>
    <property type="project" value="UniProtKB-EC"/>
</dbReference>
<organism evidence="9 10">
    <name type="scientific">Sorangium cellulosum (strain So ce56)</name>
    <name type="common">Polyangium cellulosum (strain So ce56)</name>
    <dbReference type="NCBI Taxonomy" id="448385"/>
    <lineage>
        <taxon>Bacteria</taxon>
        <taxon>Pseudomonadati</taxon>
        <taxon>Myxococcota</taxon>
        <taxon>Polyangia</taxon>
        <taxon>Polyangiales</taxon>
        <taxon>Polyangiaceae</taxon>
        <taxon>Sorangium</taxon>
    </lineage>
</organism>
<dbReference type="BioCyc" id="SCEL448385:SCE_RS50105-MONOMER"/>
<evidence type="ECO:0000256" key="7">
    <source>
        <dbReference type="SAM" id="MobiDB-lite"/>
    </source>
</evidence>
<dbReference type="InterPro" id="IPR000891">
    <property type="entry name" value="PYR_CT"/>
</dbReference>
<dbReference type="Proteomes" id="UP000002139">
    <property type="component" value="Chromosome"/>
</dbReference>
<dbReference type="STRING" id="448385.sce8481"/>
<evidence type="ECO:0000256" key="6">
    <source>
        <dbReference type="ARBA" id="ARBA00023304"/>
    </source>
</evidence>
<dbReference type="AlphaFoldDB" id="A9FUN7"/>
<keyword evidence="5" id="KW-0464">Manganese</keyword>
<dbReference type="SUPFAM" id="SSF51569">
    <property type="entry name" value="Aldolase"/>
    <property type="match status" value="1"/>
</dbReference>
<keyword evidence="3" id="KW-0028">Amino-acid biosynthesis</keyword>
<gene>
    <name evidence="9" type="ordered locus">sce8481</name>
</gene>
<name>A9FUN7_SORC5</name>
<dbReference type="EMBL" id="AM746676">
    <property type="protein sequence ID" value="CAN98651.1"/>
    <property type="molecule type" value="Genomic_DNA"/>
</dbReference>
<feature type="compositionally biased region" description="Basic and acidic residues" evidence="7">
    <location>
        <begin position="1"/>
        <end position="10"/>
    </location>
</feature>
<evidence type="ECO:0000256" key="5">
    <source>
        <dbReference type="ARBA" id="ARBA00023211"/>
    </source>
</evidence>
<dbReference type="HOGENOM" id="CLU_684945_0_0_7"/>
<accession>A9FUN7</accession>
<dbReference type="InterPro" id="IPR002034">
    <property type="entry name" value="AIPM/Hcit_synth_CS"/>
</dbReference>
<feature type="region of interest" description="Disordered" evidence="7">
    <location>
        <begin position="1"/>
        <end position="90"/>
    </location>
</feature>
<evidence type="ECO:0000256" key="3">
    <source>
        <dbReference type="ARBA" id="ARBA00022605"/>
    </source>
</evidence>
<evidence type="ECO:0000313" key="9">
    <source>
        <dbReference type="EMBL" id="CAN98651.1"/>
    </source>
</evidence>
<dbReference type="Gene3D" id="3.20.20.70">
    <property type="entry name" value="Aldolase class I"/>
    <property type="match status" value="1"/>
</dbReference>
<dbReference type="InterPro" id="IPR050073">
    <property type="entry name" value="2-IPM_HCS-like"/>
</dbReference>
<feature type="compositionally biased region" description="Low complexity" evidence="7">
    <location>
        <begin position="42"/>
        <end position="90"/>
    </location>
</feature>
<keyword evidence="10" id="KW-1185">Reference proteome</keyword>
<dbReference type="CDD" id="cd03174">
    <property type="entry name" value="DRE_TIM_metallolyase"/>
    <property type="match status" value="1"/>
</dbReference>
<dbReference type="EC" id="2.3.3.13" evidence="2"/>
<dbReference type="KEGG" id="scl:sce8481"/>
<feature type="domain" description="Pyruvate carboxyltransferase" evidence="8">
    <location>
        <begin position="109"/>
        <end position="374"/>
    </location>
</feature>
<evidence type="ECO:0000256" key="4">
    <source>
        <dbReference type="ARBA" id="ARBA00022679"/>
    </source>
</evidence>
<dbReference type="Pfam" id="PF00682">
    <property type="entry name" value="HMGL-like"/>
    <property type="match status" value="1"/>
</dbReference>
<reference evidence="9 10" key="1">
    <citation type="journal article" date="2007" name="Nat. Biotechnol.">
        <title>Complete genome sequence of the myxobacterium Sorangium cellulosum.</title>
        <authorList>
            <person name="Schneiker S."/>
            <person name="Perlova O."/>
            <person name="Kaiser O."/>
            <person name="Gerth K."/>
            <person name="Alici A."/>
            <person name="Altmeyer M.O."/>
            <person name="Bartels D."/>
            <person name="Bekel T."/>
            <person name="Beyer S."/>
            <person name="Bode E."/>
            <person name="Bode H.B."/>
            <person name="Bolten C.J."/>
            <person name="Choudhuri J.V."/>
            <person name="Doss S."/>
            <person name="Elnakady Y.A."/>
            <person name="Frank B."/>
            <person name="Gaigalat L."/>
            <person name="Goesmann A."/>
            <person name="Groeger C."/>
            <person name="Gross F."/>
            <person name="Jelsbak L."/>
            <person name="Jelsbak L."/>
            <person name="Kalinowski J."/>
            <person name="Kegler C."/>
            <person name="Knauber T."/>
            <person name="Konietzny S."/>
            <person name="Kopp M."/>
            <person name="Krause L."/>
            <person name="Krug D."/>
            <person name="Linke B."/>
            <person name="Mahmud T."/>
            <person name="Martinez-Arias R."/>
            <person name="McHardy A.C."/>
            <person name="Merai M."/>
            <person name="Meyer F."/>
            <person name="Mormann S."/>
            <person name="Munoz-Dorado J."/>
            <person name="Perez J."/>
            <person name="Pradella S."/>
            <person name="Rachid S."/>
            <person name="Raddatz G."/>
            <person name="Rosenau F."/>
            <person name="Rueckert C."/>
            <person name="Sasse F."/>
            <person name="Scharfe M."/>
            <person name="Schuster S.C."/>
            <person name="Suen G."/>
            <person name="Treuner-Lange A."/>
            <person name="Velicer G.J."/>
            <person name="Vorholter F.-J."/>
            <person name="Weissman K.J."/>
            <person name="Welch R.D."/>
            <person name="Wenzel S.C."/>
            <person name="Whitworth D.E."/>
            <person name="Wilhelm S."/>
            <person name="Wittmann C."/>
            <person name="Bloecker H."/>
            <person name="Puehler A."/>
            <person name="Mueller R."/>
        </authorList>
    </citation>
    <scope>NUCLEOTIDE SEQUENCE [LARGE SCALE GENOMIC DNA]</scope>
    <source>
        <strain evidence="10">So ce56</strain>
    </source>
</reference>
<dbReference type="eggNOG" id="COG0119">
    <property type="taxonomic scope" value="Bacteria"/>
</dbReference>
<feature type="compositionally biased region" description="Pro residues" evidence="7">
    <location>
        <begin position="32"/>
        <end position="41"/>
    </location>
</feature>
<evidence type="ECO:0000256" key="1">
    <source>
        <dbReference type="ARBA" id="ARBA00004689"/>
    </source>
</evidence>
<evidence type="ECO:0000256" key="2">
    <source>
        <dbReference type="ARBA" id="ARBA00012973"/>
    </source>
</evidence>
<keyword evidence="4" id="KW-0808">Transferase</keyword>
<dbReference type="PANTHER" id="PTHR10277:SF9">
    <property type="entry name" value="2-ISOPROPYLMALATE SYNTHASE 1, CHLOROPLASTIC-RELATED"/>
    <property type="match status" value="1"/>
</dbReference>
<dbReference type="InterPro" id="IPR013785">
    <property type="entry name" value="Aldolase_TIM"/>
</dbReference>
<evidence type="ECO:0000313" key="10">
    <source>
        <dbReference type="Proteomes" id="UP000002139"/>
    </source>
</evidence>
<protein>
    <recommendedName>
        <fullName evidence="2">2-isopropylmalate synthase</fullName>
        <ecNumber evidence="2">2.3.3.13</ecNumber>
    </recommendedName>
</protein>